<gene>
    <name evidence="2" type="ORF">SAMN04515649_104215</name>
</gene>
<reference evidence="2 3" key="1">
    <citation type="submission" date="2016-11" db="EMBL/GenBank/DDBJ databases">
        <authorList>
            <person name="Varghese N."/>
            <person name="Submissions S."/>
        </authorList>
    </citation>
    <scope>NUCLEOTIDE SEQUENCE [LARGE SCALE GENOMIC DNA]</scope>
    <source>
        <strain evidence="2 3">FD</strain>
    </source>
</reference>
<comment type="caution">
    <text evidence="2">The sequence shown here is derived from an EMBL/GenBank/DDBJ whole genome shotgun (WGS) entry which is preliminary data.</text>
</comment>
<dbReference type="Proteomes" id="UP000184012">
    <property type="component" value="Unassembled WGS sequence"/>
</dbReference>
<dbReference type="EMBL" id="FRBP01000004">
    <property type="protein sequence ID" value="SHL36343.1"/>
    <property type="molecule type" value="Genomic_DNA"/>
</dbReference>
<dbReference type="GeneID" id="68362541"/>
<evidence type="ECO:0000256" key="1">
    <source>
        <dbReference type="SAM" id="SignalP"/>
    </source>
</evidence>
<dbReference type="AlphaFoldDB" id="A0AB74F1E7"/>
<accession>A0AB74F1E7</accession>
<feature type="chain" id="PRO_5044505567" description="Fimbrial protein" evidence="1">
    <location>
        <begin position="26"/>
        <end position="155"/>
    </location>
</feature>
<protein>
    <recommendedName>
        <fullName evidence="4">Fimbrial protein</fullName>
    </recommendedName>
</protein>
<sequence length="155" mass="15846">MKIKKALIPLALTALLAFGAAPVLAGDIISPATTGTADLRAQVDATYTVVIPASMTEDKSLKGGTNTIGALSATSLNLEPGTSLTCTLSGDTLTRENGVETLAYNAHFGTDQAAKTTTLAESASVDVNVEVDSARLAQAKAGTYRGTLNFTLSVQ</sequence>
<dbReference type="RefSeq" id="WP_013379556.1">
    <property type="nucleotide sequence ID" value="NC_014624.2"/>
</dbReference>
<keyword evidence="1" id="KW-0732">Signal</keyword>
<feature type="signal peptide" evidence="1">
    <location>
        <begin position="1"/>
        <end position="25"/>
    </location>
</feature>
<name>A0AB74F1E7_9FIRM</name>
<evidence type="ECO:0000313" key="3">
    <source>
        <dbReference type="Proteomes" id="UP000184012"/>
    </source>
</evidence>
<evidence type="ECO:0008006" key="4">
    <source>
        <dbReference type="Google" id="ProtNLM"/>
    </source>
</evidence>
<organism evidence="2 3">
    <name type="scientific">Eubacterium callanderi</name>
    <dbReference type="NCBI Taxonomy" id="53442"/>
    <lineage>
        <taxon>Bacteria</taxon>
        <taxon>Bacillati</taxon>
        <taxon>Bacillota</taxon>
        <taxon>Clostridia</taxon>
        <taxon>Eubacteriales</taxon>
        <taxon>Eubacteriaceae</taxon>
        <taxon>Eubacterium</taxon>
    </lineage>
</organism>
<evidence type="ECO:0000313" key="2">
    <source>
        <dbReference type="EMBL" id="SHL36343.1"/>
    </source>
</evidence>
<proteinExistence type="predicted"/>